<dbReference type="EMBL" id="JARQWQ010000061">
    <property type="protein sequence ID" value="KAK2555644.1"/>
    <property type="molecule type" value="Genomic_DNA"/>
</dbReference>
<gene>
    <name evidence="3" type="ORF">P5673_022667</name>
</gene>
<reference evidence="3" key="2">
    <citation type="journal article" date="2023" name="Science">
        <title>Genomic signatures of disease resistance in endangered staghorn corals.</title>
        <authorList>
            <person name="Vollmer S.V."/>
            <person name="Selwyn J.D."/>
            <person name="Despard B.A."/>
            <person name="Roesel C.L."/>
        </authorList>
    </citation>
    <scope>NUCLEOTIDE SEQUENCE</scope>
    <source>
        <strain evidence="3">K2</strain>
    </source>
</reference>
<dbReference type="GO" id="GO:0099078">
    <property type="term" value="C:BORC complex"/>
    <property type="evidence" value="ECO:0007669"/>
    <property type="project" value="TreeGrafter"/>
</dbReference>
<feature type="compositionally biased region" description="Polar residues" evidence="1">
    <location>
        <begin position="25"/>
        <end position="37"/>
    </location>
</feature>
<feature type="region of interest" description="Disordered" evidence="1">
    <location>
        <begin position="49"/>
        <end position="133"/>
    </location>
</feature>
<dbReference type="InterPro" id="IPR046465">
    <property type="entry name" value="BORCS6_C"/>
</dbReference>
<feature type="region of interest" description="Disordered" evidence="1">
    <location>
        <begin position="1"/>
        <end position="37"/>
    </location>
</feature>
<dbReference type="GO" id="GO:0032418">
    <property type="term" value="P:lysosome localization"/>
    <property type="evidence" value="ECO:0007669"/>
    <property type="project" value="TreeGrafter"/>
</dbReference>
<evidence type="ECO:0000259" key="2">
    <source>
        <dbReference type="Pfam" id="PF10157"/>
    </source>
</evidence>
<dbReference type="PANTHER" id="PTHR13440:SF7">
    <property type="entry name" value="BLOC-1 RELATED COMPLEX SUBUNIT 6"/>
    <property type="match status" value="1"/>
</dbReference>
<name>A0AAD9Q6K1_ACRCE</name>
<dbReference type="InterPro" id="IPR019314">
    <property type="entry name" value="BORCS6"/>
</dbReference>
<organism evidence="3 4">
    <name type="scientific">Acropora cervicornis</name>
    <name type="common">Staghorn coral</name>
    <dbReference type="NCBI Taxonomy" id="6130"/>
    <lineage>
        <taxon>Eukaryota</taxon>
        <taxon>Metazoa</taxon>
        <taxon>Cnidaria</taxon>
        <taxon>Anthozoa</taxon>
        <taxon>Hexacorallia</taxon>
        <taxon>Scleractinia</taxon>
        <taxon>Astrocoeniina</taxon>
        <taxon>Acroporidae</taxon>
        <taxon>Acropora</taxon>
    </lineage>
</organism>
<evidence type="ECO:0000313" key="4">
    <source>
        <dbReference type="Proteomes" id="UP001249851"/>
    </source>
</evidence>
<dbReference type="PANTHER" id="PTHR13440">
    <property type="entry name" value="BLOC-1 RELATED COMPLEX SUBUNIT 6"/>
    <property type="match status" value="1"/>
</dbReference>
<accession>A0AAD9Q6K1</accession>
<dbReference type="Pfam" id="PF10157">
    <property type="entry name" value="BORCS6"/>
    <property type="match status" value="1"/>
</dbReference>
<dbReference type="AlphaFoldDB" id="A0AAD9Q6K1"/>
<dbReference type="Proteomes" id="UP001249851">
    <property type="component" value="Unassembled WGS sequence"/>
</dbReference>
<feature type="compositionally biased region" description="Basic and acidic residues" evidence="1">
    <location>
        <begin position="1"/>
        <end position="17"/>
    </location>
</feature>
<sequence length="261" mass="29223">MADDREFRQKSLEKLDCSEQEAENTNESSPEDSWQCTYQSRCDDSEIFQETGRSKEQEDTVENTTLPSICEPKASQSAYSVHSVKAETEYPRQQGGKEIPTSMQSKEVVSITAETCDDDSPETTSPRSEETYDEITKSEVTSLDDWEDVQQSCLSETPPIDPEALRELELSANDIAGNLDHLLTSLGSSLKAMSHVSTECLSAYNACVDHMSETVDVNIKAMYTLMARCEELNASLRPVQNMAEQIKDIKKTLEIFESLCK</sequence>
<proteinExistence type="predicted"/>
<keyword evidence="4" id="KW-1185">Reference proteome</keyword>
<evidence type="ECO:0000313" key="3">
    <source>
        <dbReference type="EMBL" id="KAK2555644.1"/>
    </source>
</evidence>
<reference evidence="3" key="1">
    <citation type="journal article" date="2023" name="G3 (Bethesda)">
        <title>Whole genome assembly and annotation of the endangered Caribbean coral Acropora cervicornis.</title>
        <authorList>
            <person name="Selwyn J.D."/>
            <person name="Vollmer S.V."/>
        </authorList>
    </citation>
    <scope>NUCLEOTIDE SEQUENCE</scope>
    <source>
        <strain evidence="3">K2</strain>
    </source>
</reference>
<protein>
    <submittedName>
        <fullName evidence="3">BLOC-1-related complex subunit 6</fullName>
    </submittedName>
</protein>
<feature type="domain" description="BLOC-1-related complex subunit 6 C-terminal helix" evidence="2">
    <location>
        <begin position="158"/>
        <end position="257"/>
    </location>
</feature>
<evidence type="ECO:0000256" key="1">
    <source>
        <dbReference type="SAM" id="MobiDB-lite"/>
    </source>
</evidence>
<comment type="caution">
    <text evidence="3">The sequence shown here is derived from an EMBL/GenBank/DDBJ whole genome shotgun (WGS) entry which is preliminary data.</text>
</comment>